<evidence type="ECO:0000313" key="3">
    <source>
        <dbReference type="Proteomes" id="UP000011200"/>
    </source>
</evidence>
<feature type="domain" description="NAD(P)-binding" evidence="1">
    <location>
        <begin position="40"/>
        <end position="153"/>
    </location>
</feature>
<organism evidence="2 3">
    <name type="scientific">Mycolicibacterium smegmatis (strain MKD8)</name>
    <name type="common">Mycobacterium smegmatis</name>
    <dbReference type="NCBI Taxonomy" id="1214915"/>
    <lineage>
        <taxon>Bacteria</taxon>
        <taxon>Bacillati</taxon>
        <taxon>Actinomycetota</taxon>
        <taxon>Actinomycetes</taxon>
        <taxon>Mycobacteriales</taxon>
        <taxon>Mycobacteriaceae</taxon>
        <taxon>Mycolicibacterium</taxon>
    </lineage>
</organism>
<dbReference type="Pfam" id="PF13460">
    <property type="entry name" value="NAD_binding_10"/>
    <property type="match status" value="1"/>
</dbReference>
<dbReference type="PANTHER" id="PTHR48079:SF6">
    <property type="entry name" value="NAD(P)-BINDING DOMAIN-CONTAINING PROTEIN-RELATED"/>
    <property type="match status" value="1"/>
</dbReference>
<dbReference type="AlphaFoldDB" id="A0A2U9PXW6"/>
<dbReference type="InterPro" id="IPR016040">
    <property type="entry name" value="NAD(P)-bd_dom"/>
</dbReference>
<dbReference type="GO" id="GO:0004029">
    <property type="term" value="F:aldehyde dehydrogenase (NAD+) activity"/>
    <property type="evidence" value="ECO:0007669"/>
    <property type="project" value="TreeGrafter"/>
</dbReference>
<evidence type="ECO:0000259" key="1">
    <source>
        <dbReference type="Pfam" id="PF13460"/>
    </source>
</evidence>
<dbReference type="Gene3D" id="3.40.50.720">
    <property type="entry name" value="NAD(P)-binding Rossmann-like Domain"/>
    <property type="match status" value="1"/>
</dbReference>
<dbReference type="SUPFAM" id="SSF51735">
    <property type="entry name" value="NAD(P)-binding Rossmann-fold domains"/>
    <property type="match status" value="1"/>
</dbReference>
<dbReference type="Proteomes" id="UP000011200">
    <property type="component" value="Chromosome"/>
</dbReference>
<dbReference type="InterPro" id="IPR036291">
    <property type="entry name" value="NAD(P)-bd_dom_sf"/>
</dbReference>
<dbReference type="InterPro" id="IPR051783">
    <property type="entry name" value="NAD(P)-dependent_oxidoreduct"/>
</dbReference>
<sequence>MTSPRFGRFRSDCFGQIRHGPTASAPTRKETVLARCLVTGATGYVGGRLTPLLVAAGHDVRVLARTPEKLSGVPWRDDVEVARGDLSDLDSLRSAFTGIDVLYYLVHSMGTATDFADSEREAAANVAEVAKDAGVRRIVYLGGLHPDDAQLSPHLASRTLVGETLMASGVETVVLQAGVVVGSGSASFEMIRHLTDRLPVMTTPKWVHNRIQPIAVRDILHYLVQSASVPFPTTRAWDVGGPDVLKYGDMMQVYAEEAGLRRRRMVVLPWLTPTIASWWVGLVTPIPSGLARPLVESLHCDAICGEHDIDAVIPPPEGGLTSYRDAVALALACQSRPDTGAAWFNEPADSLPSDPDWSGAPAEVAEFRTPSRGADPTATLRNVAEAAWERQGWRVLPDDPSGPLTLTKDARLGRAWLQFTAEGDGAVVHRSVLRPRGLLGQVYAATVWPLRRRMLHRRADALFSG</sequence>
<protein>
    <submittedName>
        <fullName evidence="2">Nucleoside-diphosphate-sugar epimerase</fullName>
    </submittedName>
</protein>
<evidence type="ECO:0000313" key="2">
    <source>
        <dbReference type="EMBL" id="AWT56636.1"/>
    </source>
</evidence>
<dbReference type="EMBL" id="CP027541">
    <property type="protein sequence ID" value="AWT56636.1"/>
    <property type="molecule type" value="Genomic_DNA"/>
</dbReference>
<reference evidence="3" key="2">
    <citation type="submission" date="2018-03" db="EMBL/GenBank/DDBJ databases">
        <authorList>
            <person name="Derbyshire K."/>
            <person name="Gray T.A."/>
            <person name="Champion M."/>
        </authorList>
    </citation>
    <scope>NUCLEOTIDE SEQUENCE [LARGE SCALE GENOMIC DNA]</scope>
    <source>
        <strain evidence="3">MKD8</strain>
    </source>
</reference>
<gene>
    <name evidence="2" type="ORF">D806_056940</name>
</gene>
<reference evidence="2 3" key="1">
    <citation type="journal article" date="2013" name="Genome Announc.">
        <title>Draft genome sequence of MKD8, a conjugal recipient Mycobacterium smegmatis strain.</title>
        <authorList>
            <person name="Gray T.A."/>
            <person name="Palumbo M.J."/>
            <person name="Derbyshire K.M."/>
        </authorList>
    </citation>
    <scope>NUCLEOTIDE SEQUENCE [LARGE SCALE GENOMIC DNA]</scope>
    <source>
        <strain evidence="2 3">MKD8</strain>
    </source>
</reference>
<name>A0A2U9PXW6_MYCSE</name>
<accession>A0A2U9PXW6</accession>
<dbReference type="GO" id="GO:0005737">
    <property type="term" value="C:cytoplasm"/>
    <property type="evidence" value="ECO:0007669"/>
    <property type="project" value="TreeGrafter"/>
</dbReference>
<proteinExistence type="predicted"/>
<dbReference type="PANTHER" id="PTHR48079">
    <property type="entry name" value="PROTEIN YEEZ"/>
    <property type="match status" value="1"/>
</dbReference>